<dbReference type="InterPro" id="IPR028087">
    <property type="entry name" value="Tad_N"/>
</dbReference>
<feature type="domain" description="Putative Flp pilus-assembly TadG-like N-terminal" evidence="3">
    <location>
        <begin position="62"/>
        <end position="108"/>
    </location>
</feature>
<keyword evidence="2" id="KW-1133">Transmembrane helix</keyword>
<accession>A0A4U0S3Z2</accession>
<keyword evidence="2" id="KW-0812">Transmembrane</keyword>
<reference evidence="4 5" key="1">
    <citation type="submission" date="2019-04" db="EMBL/GenBank/DDBJ databases">
        <title>Streptomyces oryziradicis sp. nov., a novel actinomycete isolated from rhizosphere soil of rice (Oryza sativa L.).</title>
        <authorList>
            <person name="Li C."/>
        </authorList>
    </citation>
    <scope>NUCLEOTIDE SEQUENCE [LARGE SCALE GENOMIC DNA]</scope>
    <source>
        <strain evidence="4 5">NEAU-C40</strain>
    </source>
</reference>
<evidence type="ECO:0000256" key="1">
    <source>
        <dbReference type="SAM" id="MobiDB-lite"/>
    </source>
</evidence>
<evidence type="ECO:0000313" key="5">
    <source>
        <dbReference type="Proteomes" id="UP000305778"/>
    </source>
</evidence>
<comment type="caution">
    <text evidence="4">The sequence shown here is derived from an EMBL/GenBank/DDBJ whole genome shotgun (WGS) entry which is preliminary data.</text>
</comment>
<sequence length="248" mass="25791">MGAGPWRQWADVLRIPGDRGGDRDHHRGAGDHEHRRHRGAGDPRRDRENRQDLSRYACRDEGQTLGIYIVAVAALFFLAFAFFAVGQASVLRNSSQTAADAAALAAARGGRDGIEGKFLDALKAGDLGTLKGLLNGTGIDGTGACAAAGTYAAGNGAEVTGCPGTNSPLSYTVGVRTLGTVGKSVVKGTEDIHATSKATAVIAPRCTDVHKGPNAIIFTCTAGELSVDPTASNFKLNLAEFFSVHLSE</sequence>
<dbReference type="EMBL" id="SUMC01000059">
    <property type="protein sequence ID" value="TKA03013.1"/>
    <property type="molecule type" value="Genomic_DNA"/>
</dbReference>
<keyword evidence="2" id="KW-0472">Membrane</keyword>
<dbReference type="Pfam" id="PF13400">
    <property type="entry name" value="Tad"/>
    <property type="match status" value="1"/>
</dbReference>
<dbReference type="OrthoDB" id="4337756at2"/>
<dbReference type="Proteomes" id="UP000305778">
    <property type="component" value="Unassembled WGS sequence"/>
</dbReference>
<evidence type="ECO:0000259" key="3">
    <source>
        <dbReference type="Pfam" id="PF13400"/>
    </source>
</evidence>
<dbReference type="AlphaFoldDB" id="A0A4U0S3Z2"/>
<feature type="compositionally biased region" description="Basic and acidic residues" evidence="1">
    <location>
        <begin position="16"/>
        <end position="50"/>
    </location>
</feature>
<feature type="transmembrane region" description="Helical" evidence="2">
    <location>
        <begin position="65"/>
        <end position="85"/>
    </location>
</feature>
<organism evidence="4 5">
    <name type="scientific">Actinacidiphila oryziradicis</name>
    <dbReference type="NCBI Taxonomy" id="2571141"/>
    <lineage>
        <taxon>Bacteria</taxon>
        <taxon>Bacillati</taxon>
        <taxon>Actinomycetota</taxon>
        <taxon>Actinomycetes</taxon>
        <taxon>Kitasatosporales</taxon>
        <taxon>Streptomycetaceae</taxon>
        <taxon>Actinacidiphila</taxon>
    </lineage>
</organism>
<evidence type="ECO:0000256" key="2">
    <source>
        <dbReference type="SAM" id="Phobius"/>
    </source>
</evidence>
<protein>
    <recommendedName>
        <fullName evidence="3">Putative Flp pilus-assembly TadG-like N-terminal domain-containing protein</fullName>
    </recommendedName>
</protein>
<feature type="region of interest" description="Disordered" evidence="1">
    <location>
        <begin position="14"/>
        <end position="50"/>
    </location>
</feature>
<evidence type="ECO:0000313" key="4">
    <source>
        <dbReference type="EMBL" id="TKA03013.1"/>
    </source>
</evidence>
<gene>
    <name evidence="4" type="ORF">FCI23_37875</name>
</gene>
<name>A0A4U0S3Z2_9ACTN</name>
<proteinExistence type="predicted"/>
<keyword evidence="5" id="KW-1185">Reference proteome</keyword>